<feature type="compositionally biased region" description="Gly residues" evidence="12">
    <location>
        <begin position="7"/>
        <end position="20"/>
    </location>
</feature>
<evidence type="ECO:0000256" key="10">
    <source>
        <dbReference type="RuleBase" id="RU000682"/>
    </source>
</evidence>
<dbReference type="FunFam" id="1.10.10.60:FF:000229">
    <property type="entry name" value="Homeobox-leucine zipper protein HDG1"/>
    <property type="match status" value="1"/>
</dbReference>
<name>A0A1D6MN26_MAIZE</name>
<evidence type="ECO:0000256" key="4">
    <source>
        <dbReference type="ARBA" id="ARBA00023054"/>
    </source>
</evidence>
<dbReference type="InterPro" id="IPR001356">
    <property type="entry name" value="HD"/>
</dbReference>
<dbReference type="OMA" id="CERIAHP"/>
<feature type="coiled-coil region" evidence="11">
    <location>
        <begin position="154"/>
        <end position="186"/>
    </location>
</feature>
<keyword evidence="3" id="KW-0805">Transcription regulation</keyword>
<dbReference type="SMART" id="SM00389">
    <property type="entry name" value="HOX"/>
    <property type="match status" value="1"/>
</dbReference>
<evidence type="ECO:0000256" key="9">
    <source>
        <dbReference type="PROSITE-ProRule" id="PRU00108"/>
    </source>
</evidence>
<evidence type="ECO:0000256" key="3">
    <source>
        <dbReference type="ARBA" id="ARBA00023015"/>
    </source>
</evidence>
<feature type="region of interest" description="Disordered" evidence="12">
    <location>
        <begin position="47"/>
        <end position="110"/>
    </location>
</feature>
<keyword evidence="8 9" id="KW-0539">Nucleus</keyword>
<feature type="compositionally biased region" description="Low complexity" evidence="12">
    <location>
        <begin position="53"/>
        <end position="63"/>
    </location>
</feature>
<sequence>MSFGSLFDGGSGGGGGGGGMQFPFSTGFSSSPALSLGLENPGGGMVGRMLPVGGAPAAGGMARDAADAENDSRSGSDHLDAMSAGAGAEDEDDAEPGNPRKRKKRYHRHTPQQIQELEALFKECPHPDEKQRGELSKRLGLDPRQVKFWFQNRRTQMKTQLERHENALLKQENDKLRAENMAIREAMRSPMCGSCGSPAMLGEVSLEEQHLCIENARLKDELNRVYASPPSSSASPCPSSRGPCCSRTCRCPCRARRWSWQ</sequence>
<dbReference type="GO" id="GO:0003677">
    <property type="term" value="F:DNA binding"/>
    <property type="evidence" value="ECO:0007669"/>
    <property type="project" value="UniProtKB-UniRule"/>
</dbReference>
<accession>A0A1D6MN26</accession>
<dbReference type="PROSITE" id="PS50071">
    <property type="entry name" value="HOMEOBOX_2"/>
    <property type="match status" value="1"/>
</dbReference>
<dbReference type="SMR" id="A0A1D6MN26"/>
<dbReference type="InterPro" id="IPR042160">
    <property type="entry name" value="HD-Zip_IV"/>
</dbReference>
<dbReference type="PANTHER" id="PTHR45654">
    <property type="entry name" value="HOMEOBOX-LEUCINE ZIPPER PROTEIN MERISTEM L1"/>
    <property type="match status" value="1"/>
</dbReference>
<dbReference type="InterPro" id="IPR017970">
    <property type="entry name" value="Homeobox_CS"/>
</dbReference>
<keyword evidence="7" id="KW-0804">Transcription</keyword>
<evidence type="ECO:0000313" key="13">
    <source>
        <dbReference type="EMBL" id="ONM30534.1"/>
    </source>
</evidence>
<evidence type="ECO:0000256" key="1">
    <source>
        <dbReference type="ARBA" id="ARBA00004123"/>
    </source>
</evidence>
<dbReference type="SUPFAM" id="SSF46689">
    <property type="entry name" value="Homeodomain-like"/>
    <property type="match status" value="1"/>
</dbReference>
<comment type="subcellular location">
    <subcellularLocation>
        <location evidence="1 9 10">Nucleus</location>
    </subcellularLocation>
</comment>
<keyword evidence="4 11" id="KW-0175">Coiled coil</keyword>
<dbReference type="EMBL" id="CM007649">
    <property type="protein sequence ID" value="ONM30534.1"/>
    <property type="molecule type" value="Genomic_DNA"/>
</dbReference>
<organism evidence="13">
    <name type="scientific">Zea mays</name>
    <name type="common">Maize</name>
    <dbReference type="NCBI Taxonomy" id="4577"/>
    <lineage>
        <taxon>Eukaryota</taxon>
        <taxon>Viridiplantae</taxon>
        <taxon>Streptophyta</taxon>
        <taxon>Embryophyta</taxon>
        <taxon>Tracheophyta</taxon>
        <taxon>Spermatophyta</taxon>
        <taxon>Magnoliopsida</taxon>
        <taxon>Liliopsida</taxon>
        <taxon>Poales</taxon>
        <taxon>Poaceae</taxon>
        <taxon>PACMAD clade</taxon>
        <taxon>Panicoideae</taxon>
        <taxon>Andropogonodae</taxon>
        <taxon>Andropogoneae</taxon>
        <taxon>Tripsacinae</taxon>
        <taxon>Zea</taxon>
    </lineage>
</organism>
<keyword evidence="6 9" id="KW-0371">Homeobox</keyword>
<dbReference type="PROSITE" id="PS00027">
    <property type="entry name" value="HOMEOBOX_1"/>
    <property type="match status" value="1"/>
</dbReference>
<reference evidence="13" key="1">
    <citation type="submission" date="2015-12" db="EMBL/GenBank/DDBJ databases">
        <title>Update maize B73 reference genome by single molecule sequencing technologies.</title>
        <authorList>
            <consortium name="Maize Genome Sequencing Project"/>
            <person name="Ware D."/>
        </authorList>
    </citation>
    <scope>NUCLEOTIDE SEQUENCE [LARGE SCALE GENOMIC DNA]</scope>
    <source>
        <tissue evidence="13">Seedling</tissue>
    </source>
</reference>
<dbReference type="Gene3D" id="1.10.10.60">
    <property type="entry name" value="Homeodomain-like"/>
    <property type="match status" value="1"/>
</dbReference>
<feature type="DNA-binding region" description="Homeobox" evidence="9">
    <location>
        <begin position="102"/>
        <end position="161"/>
    </location>
</feature>
<dbReference type="CDD" id="cd00086">
    <property type="entry name" value="homeodomain"/>
    <property type="match status" value="1"/>
</dbReference>
<evidence type="ECO:0000256" key="8">
    <source>
        <dbReference type="ARBA" id="ARBA00023242"/>
    </source>
</evidence>
<dbReference type="InterPro" id="IPR000047">
    <property type="entry name" value="HTH_motif"/>
</dbReference>
<proteinExistence type="inferred from homology"/>
<feature type="compositionally biased region" description="Basic residues" evidence="12">
    <location>
        <begin position="99"/>
        <end position="110"/>
    </location>
</feature>
<evidence type="ECO:0000256" key="6">
    <source>
        <dbReference type="ARBA" id="ARBA00023155"/>
    </source>
</evidence>
<dbReference type="InParanoid" id="A0A1D6MN26"/>
<dbReference type="PANTHER" id="PTHR45654:SF5">
    <property type="entry name" value="HOMEOBOX-LEUCINE ZIPPER PROTEIN ANTHOCYANINLESS 2-RELATED"/>
    <property type="match status" value="1"/>
</dbReference>
<gene>
    <name evidence="13" type="ORF">ZEAMMB73_Zm00001d040091</name>
</gene>
<dbReference type="InterPro" id="IPR009057">
    <property type="entry name" value="Homeodomain-like_sf"/>
</dbReference>
<evidence type="ECO:0000256" key="5">
    <source>
        <dbReference type="ARBA" id="ARBA00023125"/>
    </source>
</evidence>
<protein>
    <submittedName>
        <fullName evidence="13">Homeobox-leucine zipper protein ANTHOCYANINLESS 2</fullName>
    </submittedName>
</protein>
<dbReference type="ExpressionAtlas" id="A0A1D6MN26">
    <property type="expression patterns" value="baseline and differential"/>
</dbReference>
<evidence type="ECO:0000256" key="7">
    <source>
        <dbReference type="ARBA" id="ARBA00023163"/>
    </source>
</evidence>
<feature type="region of interest" description="Disordered" evidence="12">
    <location>
        <begin position="1"/>
        <end position="35"/>
    </location>
</feature>
<evidence type="ECO:0000256" key="2">
    <source>
        <dbReference type="ARBA" id="ARBA00006789"/>
    </source>
</evidence>
<evidence type="ECO:0000256" key="12">
    <source>
        <dbReference type="SAM" id="MobiDB-lite"/>
    </source>
</evidence>
<comment type="similarity">
    <text evidence="2">Belongs to the HD-ZIP homeobox family. Class IV subfamily.</text>
</comment>
<feature type="compositionally biased region" description="Basic and acidic residues" evidence="12">
    <location>
        <begin position="64"/>
        <end position="80"/>
    </location>
</feature>
<dbReference type="Pfam" id="PF00046">
    <property type="entry name" value="Homeodomain"/>
    <property type="match status" value="1"/>
</dbReference>
<evidence type="ECO:0000256" key="11">
    <source>
        <dbReference type="SAM" id="Coils"/>
    </source>
</evidence>
<dbReference type="GO" id="GO:0005634">
    <property type="term" value="C:nucleus"/>
    <property type="evidence" value="ECO:0007669"/>
    <property type="project" value="UniProtKB-SubCell"/>
</dbReference>
<dbReference type="PRINTS" id="PR00031">
    <property type="entry name" value="HTHREPRESSR"/>
</dbReference>
<keyword evidence="5 9" id="KW-0238">DNA-binding</keyword>
<dbReference type="AlphaFoldDB" id="A0A1D6MN26"/>
<dbReference type="GO" id="GO:0000981">
    <property type="term" value="F:DNA-binding transcription factor activity, RNA polymerase II-specific"/>
    <property type="evidence" value="ECO:0007669"/>
    <property type="project" value="InterPro"/>
</dbReference>